<name>A0A0K2H334_9CORY</name>
<organism evidence="1 2">
    <name type="scientific">Corynebacterium lactis RW2-5</name>
    <dbReference type="NCBI Taxonomy" id="1408189"/>
    <lineage>
        <taxon>Bacteria</taxon>
        <taxon>Bacillati</taxon>
        <taxon>Actinomycetota</taxon>
        <taxon>Actinomycetes</taxon>
        <taxon>Mycobacteriales</taxon>
        <taxon>Corynebacteriaceae</taxon>
        <taxon>Corynebacterium</taxon>
    </lineage>
</organism>
<sequence length="203" mass="20839">MGVAWAGPAAFAAVAPSPKIDATNGEPIVLDGSVAKVSFDAPEGWRIAPGGGNEKITLAKDDSVLIVEVMTGADGTETSLSRAMLNLNRRGISAVWDQDRITVPKAIESGDKREDLKGQMCTAIDPATVSSSSRAGSCAIASGNELAIMVIALGAPVEEGASGERNVGNGSSDSNVLPEQVMKSMKVELVADSDQPSEGGDRE</sequence>
<evidence type="ECO:0000313" key="1">
    <source>
        <dbReference type="EMBL" id="ALA68460.1"/>
    </source>
</evidence>
<protein>
    <submittedName>
        <fullName evidence="1">Uncharacterized protein</fullName>
    </submittedName>
</protein>
<dbReference type="KEGG" id="clw:CLAC_03560"/>
<dbReference type="EMBL" id="CP006841">
    <property type="protein sequence ID" value="ALA68460.1"/>
    <property type="molecule type" value="Genomic_DNA"/>
</dbReference>
<reference evidence="1 2" key="1">
    <citation type="submission" date="2013-10" db="EMBL/GenBank/DDBJ databases">
        <title>Complete genome sequence of Corynebacterium lactis DSM 45799(T), isolated from raw cow milk.</title>
        <authorList>
            <person name="Ruckert C."/>
            <person name="Albersmeier A."/>
            <person name="Lipski A."/>
            <person name="Kalinowski J."/>
        </authorList>
    </citation>
    <scope>NUCLEOTIDE SEQUENCE [LARGE SCALE GENOMIC DNA]</scope>
    <source>
        <strain evidence="1 2">RW2-5</strain>
    </source>
</reference>
<keyword evidence="2" id="KW-1185">Reference proteome</keyword>
<dbReference type="PATRIC" id="fig|1408189.4.peg.711"/>
<dbReference type="AlphaFoldDB" id="A0A0K2H334"/>
<proteinExistence type="predicted"/>
<dbReference type="Proteomes" id="UP000058446">
    <property type="component" value="Chromosome"/>
</dbReference>
<evidence type="ECO:0000313" key="2">
    <source>
        <dbReference type="Proteomes" id="UP000058446"/>
    </source>
</evidence>
<gene>
    <name evidence="1" type="ORF">CLAC_03560</name>
</gene>
<accession>A0A0K2H334</accession>
<dbReference type="STRING" id="1408189.CLAC_03560"/>